<proteinExistence type="predicted"/>
<comment type="caution">
    <text evidence="1">The sequence shown here is derived from an EMBL/GenBank/DDBJ whole genome shotgun (WGS) entry which is preliminary data.</text>
</comment>
<accession>A0ABS5BP62</accession>
<name>A0ABS5BP62_9BACT</name>
<dbReference type="EMBL" id="JAGKQQ010000001">
    <property type="protein sequence ID" value="MBP3955242.1"/>
    <property type="molecule type" value="Genomic_DNA"/>
</dbReference>
<dbReference type="InterPro" id="IPR036249">
    <property type="entry name" value="Thioredoxin-like_sf"/>
</dbReference>
<organism evidence="1 2">
    <name type="scientific">Gemmata palustris</name>
    <dbReference type="NCBI Taxonomy" id="2822762"/>
    <lineage>
        <taxon>Bacteria</taxon>
        <taxon>Pseudomonadati</taxon>
        <taxon>Planctomycetota</taxon>
        <taxon>Planctomycetia</taxon>
        <taxon>Gemmatales</taxon>
        <taxon>Gemmataceae</taxon>
        <taxon>Gemmata</taxon>
    </lineage>
</organism>
<dbReference type="SUPFAM" id="SSF52833">
    <property type="entry name" value="Thioredoxin-like"/>
    <property type="match status" value="1"/>
</dbReference>
<dbReference type="Gene3D" id="3.40.30.10">
    <property type="entry name" value="Glutaredoxin"/>
    <property type="match status" value="1"/>
</dbReference>
<evidence type="ECO:0000313" key="2">
    <source>
        <dbReference type="Proteomes" id="UP000676565"/>
    </source>
</evidence>
<sequence>MAVSNEKLTAIADKLLIGHFHRHVFLCLGEACCADVGAAGAEAAWDKLKGELKDRQLSLATGPAACYRTKVGCLRVCAGGPIMVVYPEGTWYSGMTADRIPRFVQEHLVEGRPIEEWIFTRNPLPNDADRE</sequence>
<protein>
    <recommendedName>
        <fullName evidence="3">Ferredoxin</fullName>
    </recommendedName>
</protein>
<reference evidence="1 2" key="1">
    <citation type="submission" date="2021-04" db="EMBL/GenBank/DDBJ databases">
        <authorList>
            <person name="Ivanova A."/>
        </authorList>
    </citation>
    <scope>NUCLEOTIDE SEQUENCE [LARGE SCALE GENOMIC DNA]</scope>
    <source>
        <strain evidence="1 2">G18</strain>
    </source>
</reference>
<dbReference type="CDD" id="cd02980">
    <property type="entry name" value="TRX_Fd_family"/>
    <property type="match status" value="1"/>
</dbReference>
<keyword evidence="2" id="KW-1185">Reference proteome</keyword>
<evidence type="ECO:0008006" key="3">
    <source>
        <dbReference type="Google" id="ProtNLM"/>
    </source>
</evidence>
<dbReference type="Proteomes" id="UP000676565">
    <property type="component" value="Unassembled WGS sequence"/>
</dbReference>
<dbReference type="RefSeq" id="WP_210653333.1">
    <property type="nucleotide sequence ID" value="NZ_JAGKQQ010000001.1"/>
</dbReference>
<evidence type="ECO:0000313" key="1">
    <source>
        <dbReference type="EMBL" id="MBP3955242.1"/>
    </source>
</evidence>
<gene>
    <name evidence="1" type="ORF">J8F10_08100</name>
</gene>